<evidence type="ECO:0000313" key="3">
    <source>
        <dbReference type="Proteomes" id="UP000296733"/>
    </source>
</evidence>
<proteinExistence type="predicted"/>
<feature type="region of interest" description="Disordered" evidence="1">
    <location>
        <begin position="1"/>
        <end position="59"/>
    </location>
</feature>
<feature type="compositionally biased region" description="Basic and acidic residues" evidence="1">
    <location>
        <begin position="50"/>
        <end position="59"/>
    </location>
</feature>
<dbReference type="Proteomes" id="UP000296733">
    <property type="component" value="Chromosome"/>
</dbReference>
<evidence type="ECO:0000313" key="2">
    <source>
        <dbReference type="EMBL" id="QCC46259.1"/>
    </source>
</evidence>
<organism evidence="2 3">
    <name type="scientific">Halobellus limi</name>
    <dbReference type="NCBI Taxonomy" id="699433"/>
    <lineage>
        <taxon>Archaea</taxon>
        <taxon>Methanobacteriati</taxon>
        <taxon>Methanobacteriota</taxon>
        <taxon>Stenosarchaea group</taxon>
        <taxon>Halobacteria</taxon>
        <taxon>Halobacteriales</taxon>
        <taxon>Haloferacaceae</taxon>
        <taxon>Halobellus</taxon>
    </lineage>
</organism>
<dbReference type="KEGG" id="hlm:DV707_00360"/>
<gene>
    <name evidence="2" type="ORF">DV707_00360</name>
</gene>
<dbReference type="GeneID" id="39856494"/>
<accession>A0A4D6GWY5</accession>
<feature type="compositionally biased region" description="Basic and acidic residues" evidence="1">
    <location>
        <begin position="8"/>
        <end position="38"/>
    </location>
</feature>
<sequence>MTETDETTTEHNRNERDRGRPEAEHHREKTATDHEKFTGDFTGTYPYPRSDSDRYRPVN</sequence>
<reference evidence="2 3" key="1">
    <citation type="journal article" date="2019" name="Nat. Commun.">
        <title>A new type of DNA phosphorothioation-based antiviral system in archaea.</title>
        <authorList>
            <person name="Xiong L."/>
            <person name="Liu S."/>
            <person name="Chen S."/>
            <person name="Xiao Y."/>
            <person name="Zhu B."/>
            <person name="Gao Y."/>
            <person name="Zhang Y."/>
            <person name="Chen B."/>
            <person name="Luo J."/>
            <person name="Deng Z."/>
            <person name="Chen X."/>
            <person name="Wang L."/>
            <person name="Chen S."/>
        </authorList>
    </citation>
    <scope>NUCLEOTIDE SEQUENCE [LARGE SCALE GENOMIC DNA]</scope>
    <source>
        <strain evidence="2 3">CGMCC 1.10331</strain>
    </source>
</reference>
<dbReference type="RefSeq" id="WP_103991142.1">
    <property type="nucleotide sequence ID" value="NZ_CP031311.1"/>
</dbReference>
<dbReference type="EMBL" id="CP031311">
    <property type="protein sequence ID" value="QCC46259.1"/>
    <property type="molecule type" value="Genomic_DNA"/>
</dbReference>
<protein>
    <submittedName>
        <fullName evidence="2">Uncharacterized protein</fullName>
    </submittedName>
</protein>
<evidence type="ECO:0000256" key="1">
    <source>
        <dbReference type="SAM" id="MobiDB-lite"/>
    </source>
</evidence>
<name>A0A4D6GWY5_9EURY</name>
<dbReference type="AlphaFoldDB" id="A0A4D6GWY5"/>